<evidence type="ECO:0000313" key="3">
    <source>
        <dbReference type="Proteomes" id="UP000247620"/>
    </source>
</evidence>
<reference evidence="2 3" key="1">
    <citation type="submission" date="2018-06" db="EMBL/GenBank/DDBJ databases">
        <title>Pseudomonas diversity within urban Lake Michigan freshwaters.</title>
        <authorList>
            <person name="Batrich M."/>
            <person name="Hatzopoulos T."/>
            <person name="Putonti C."/>
        </authorList>
    </citation>
    <scope>NUCLEOTIDE SEQUENCE [LARGE SCALE GENOMIC DNA]</scope>
    <source>
        <strain evidence="2 3">LBp-160603</strain>
    </source>
</reference>
<sequence length="118" mass="12958">MTKGLPDPPHSPCCATYTFGTCNNHHAPIFTVRPGVFAEDALVHAIQLVQQVYQATTLSREEVQGDARRMLGGAQLSLEMIEALLNKVLDGLVLLPTNPPAPDRPGRLEKPIRREDFS</sequence>
<accession>A0A2V4HZ00</accession>
<dbReference type="Proteomes" id="UP000247620">
    <property type="component" value="Unassembled WGS sequence"/>
</dbReference>
<evidence type="ECO:0000256" key="1">
    <source>
        <dbReference type="SAM" id="MobiDB-lite"/>
    </source>
</evidence>
<dbReference type="AlphaFoldDB" id="A0A2V4HZ00"/>
<evidence type="ECO:0008006" key="4">
    <source>
        <dbReference type="Google" id="ProtNLM"/>
    </source>
</evidence>
<feature type="compositionally biased region" description="Basic and acidic residues" evidence="1">
    <location>
        <begin position="104"/>
        <end position="118"/>
    </location>
</feature>
<evidence type="ECO:0000313" key="2">
    <source>
        <dbReference type="EMBL" id="PYB79762.1"/>
    </source>
</evidence>
<name>A0A2V4HZ00_9PSED</name>
<comment type="caution">
    <text evidence="2">The sequence shown here is derived from an EMBL/GenBank/DDBJ whole genome shotgun (WGS) entry which is preliminary data.</text>
</comment>
<protein>
    <recommendedName>
        <fullName evidence="4">DUF3077 domain-containing protein</fullName>
    </recommendedName>
</protein>
<feature type="region of interest" description="Disordered" evidence="1">
    <location>
        <begin position="96"/>
        <end position="118"/>
    </location>
</feature>
<proteinExistence type="predicted"/>
<dbReference type="EMBL" id="QJRO01000011">
    <property type="protein sequence ID" value="PYB79762.1"/>
    <property type="molecule type" value="Genomic_DNA"/>
</dbReference>
<organism evidence="2 3">
    <name type="scientific">Pseudomonas soli</name>
    <dbReference type="NCBI Taxonomy" id="1306993"/>
    <lineage>
        <taxon>Bacteria</taxon>
        <taxon>Pseudomonadati</taxon>
        <taxon>Pseudomonadota</taxon>
        <taxon>Gammaproteobacteria</taxon>
        <taxon>Pseudomonadales</taxon>
        <taxon>Pseudomonadaceae</taxon>
        <taxon>Pseudomonas</taxon>
    </lineage>
</organism>
<dbReference type="Pfam" id="PF19619">
    <property type="entry name" value="DUF6124"/>
    <property type="match status" value="1"/>
</dbReference>
<gene>
    <name evidence="2" type="ORF">DMX07_17110</name>
</gene>